<dbReference type="Gene3D" id="2.60.120.10">
    <property type="entry name" value="Jelly Rolls"/>
    <property type="match status" value="1"/>
</dbReference>
<sequence length="299" mass="34362">MYKQKQSPYYDPFVTRIPTPSFELIVNYMERHDETTAEFPHTHTSCEIYYALEGEVHLSVEGEIHAMSPGDFAFLPPETTHRAIYEPGLAKKYFVIIFDLKEHAALSKQGEDTAYAVLAGVLASGVCFGRDHNNAQKIFEEICREIVERPFGWEMMLQSLYLQLILSVMRNIVPGDGAGKRREAPNLAIEITKYIYANYDRDITLQDIADALYISPRHISRLFYEYFGTSFAKTLSIYRLNYAKNYLCDTDLSVEEIAPLVGFATPNALYRLFREMEGMSVSEYRQQYRTLAATRDGEE</sequence>
<dbReference type="PROSITE" id="PS01124">
    <property type="entry name" value="HTH_ARAC_FAMILY_2"/>
    <property type="match status" value="1"/>
</dbReference>
<protein>
    <submittedName>
        <fullName evidence="5">AraC family transcriptional regulator</fullName>
    </submittedName>
</protein>
<evidence type="ECO:0000259" key="4">
    <source>
        <dbReference type="PROSITE" id="PS01124"/>
    </source>
</evidence>
<dbReference type="RefSeq" id="WP_262398327.1">
    <property type="nucleotide sequence ID" value="NZ_JACRTC010000008.1"/>
</dbReference>
<dbReference type="SMART" id="SM00342">
    <property type="entry name" value="HTH_ARAC"/>
    <property type="match status" value="1"/>
</dbReference>
<keyword evidence="6" id="KW-1185">Reference proteome</keyword>
<evidence type="ECO:0000256" key="2">
    <source>
        <dbReference type="ARBA" id="ARBA00023125"/>
    </source>
</evidence>
<dbReference type="Proteomes" id="UP000660861">
    <property type="component" value="Unassembled WGS sequence"/>
</dbReference>
<evidence type="ECO:0000256" key="3">
    <source>
        <dbReference type="ARBA" id="ARBA00023163"/>
    </source>
</evidence>
<accession>A0A926ICL4</accession>
<organism evidence="5 6">
    <name type="scientific">Zongyangia hominis</name>
    <dbReference type="NCBI Taxonomy" id="2763677"/>
    <lineage>
        <taxon>Bacteria</taxon>
        <taxon>Bacillati</taxon>
        <taxon>Bacillota</taxon>
        <taxon>Clostridia</taxon>
        <taxon>Eubacteriales</taxon>
        <taxon>Oscillospiraceae</taxon>
        <taxon>Zongyangia</taxon>
    </lineage>
</organism>
<dbReference type="InterPro" id="IPR014710">
    <property type="entry name" value="RmlC-like_jellyroll"/>
</dbReference>
<dbReference type="Gene3D" id="1.10.10.60">
    <property type="entry name" value="Homeodomain-like"/>
    <property type="match status" value="1"/>
</dbReference>
<dbReference type="SUPFAM" id="SSF46689">
    <property type="entry name" value="Homeodomain-like"/>
    <property type="match status" value="2"/>
</dbReference>
<gene>
    <name evidence="5" type="ORF">H8709_10450</name>
</gene>
<dbReference type="GO" id="GO:0003700">
    <property type="term" value="F:DNA-binding transcription factor activity"/>
    <property type="evidence" value="ECO:0007669"/>
    <property type="project" value="InterPro"/>
</dbReference>
<comment type="caution">
    <text evidence="5">The sequence shown here is derived from an EMBL/GenBank/DDBJ whole genome shotgun (WGS) entry which is preliminary data.</text>
</comment>
<feature type="domain" description="HTH araC/xylS-type" evidence="4">
    <location>
        <begin position="189"/>
        <end position="287"/>
    </location>
</feature>
<evidence type="ECO:0000256" key="1">
    <source>
        <dbReference type="ARBA" id="ARBA00023015"/>
    </source>
</evidence>
<keyword evidence="2" id="KW-0238">DNA-binding</keyword>
<keyword evidence="1" id="KW-0805">Transcription regulation</keyword>
<dbReference type="InterPro" id="IPR003313">
    <property type="entry name" value="AraC-bd"/>
</dbReference>
<name>A0A926ICL4_9FIRM</name>
<dbReference type="InterPro" id="IPR018060">
    <property type="entry name" value="HTH_AraC"/>
</dbReference>
<dbReference type="PANTHER" id="PTHR43280:SF10">
    <property type="entry name" value="REGULATORY PROTEIN POCR"/>
    <property type="match status" value="1"/>
</dbReference>
<dbReference type="EMBL" id="JACRTC010000008">
    <property type="protein sequence ID" value="MBC8571245.1"/>
    <property type="molecule type" value="Genomic_DNA"/>
</dbReference>
<dbReference type="SUPFAM" id="SSF51215">
    <property type="entry name" value="Regulatory protein AraC"/>
    <property type="match status" value="1"/>
</dbReference>
<keyword evidence="3" id="KW-0804">Transcription</keyword>
<proteinExistence type="predicted"/>
<dbReference type="GO" id="GO:0043565">
    <property type="term" value="F:sequence-specific DNA binding"/>
    <property type="evidence" value="ECO:0007669"/>
    <property type="project" value="InterPro"/>
</dbReference>
<dbReference type="PANTHER" id="PTHR43280">
    <property type="entry name" value="ARAC-FAMILY TRANSCRIPTIONAL REGULATOR"/>
    <property type="match status" value="1"/>
</dbReference>
<dbReference type="Pfam" id="PF12833">
    <property type="entry name" value="HTH_18"/>
    <property type="match status" value="1"/>
</dbReference>
<evidence type="ECO:0000313" key="5">
    <source>
        <dbReference type="EMBL" id="MBC8571245.1"/>
    </source>
</evidence>
<dbReference type="InterPro" id="IPR037923">
    <property type="entry name" value="HTH-like"/>
</dbReference>
<evidence type="ECO:0000313" key="6">
    <source>
        <dbReference type="Proteomes" id="UP000660861"/>
    </source>
</evidence>
<dbReference type="Pfam" id="PF02311">
    <property type="entry name" value="AraC_binding"/>
    <property type="match status" value="1"/>
</dbReference>
<dbReference type="AlphaFoldDB" id="A0A926ICL4"/>
<dbReference type="InterPro" id="IPR009057">
    <property type="entry name" value="Homeodomain-like_sf"/>
</dbReference>
<reference evidence="5" key="1">
    <citation type="submission" date="2020-08" db="EMBL/GenBank/DDBJ databases">
        <title>Genome public.</title>
        <authorList>
            <person name="Liu C."/>
            <person name="Sun Q."/>
        </authorList>
    </citation>
    <scope>NUCLEOTIDE SEQUENCE</scope>
    <source>
        <strain evidence="5">NSJ-54</strain>
    </source>
</reference>